<sequence>MLKLAGAALIVAASGLSGMAVAGSYSRRPGELRALRAALQMLETEIAYGASQLPEAFSRVAGCCEEAAAPLFRRAAAELSAMSGITAAEAWEKSLAGYYPGTALKPRDLSILRNLGSSLGISDRNDQIKHLNLAKEQIELEAVAAEAEASRNVKLWSYLGFLAGLAAVLVLY</sequence>
<evidence type="ECO:0000256" key="1">
    <source>
        <dbReference type="SAM" id="Phobius"/>
    </source>
</evidence>
<feature type="transmembrane region" description="Helical" evidence="1">
    <location>
        <begin position="155"/>
        <end position="171"/>
    </location>
</feature>
<keyword evidence="1" id="KW-1133">Transmembrane helix</keyword>
<keyword evidence="1" id="KW-0812">Transmembrane</keyword>
<dbReference type="HOGENOM" id="CLU_120887_1_2_9"/>
<keyword evidence="1" id="KW-0472">Membrane</keyword>
<dbReference type="Pfam" id="PF09548">
    <property type="entry name" value="Spore_III_AB"/>
    <property type="match status" value="1"/>
</dbReference>
<dbReference type="PIRSF" id="PIRSF021435">
    <property type="entry name" value="SpoIIIAB"/>
    <property type="match status" value="1"/>
</dbReference>
<dbReference type="KEGG" id="pth:PTH_1167"/>
<dbReference type="EMBL" id="AP009389">
    <property type="protein sequence ID" value="BAF59348.1"/>
    <property type="molecule type" value="Genomic_DNA"/>
</dbReference>
<evidence type="ECO:0000313" key="2">
    <source>
        <dbReference type="EMBL" id="BAF59348.1"/>
    </source>
</evidence>
<accession>A5D344</accession>
<dbReference type="AlphaFoldDB" id="A5D344"/>
<evidence type="ECO:0000313" key="3">
    <source>
        <dbReference type="Proteomes" id="UP000006556"/>
    </source>
</evidence>
<dbReference type="eggNOG" id="ENOG5032S0Q">
    <property type="taxonomic scope" value="Bacteria"/>
</dbReference>
<protein>
    <submittedName>
        <fullName evidence="2">Hypothetical membrane protein</fullName>
    </submittedName>
</protein>
<dbReference type="NCBIfam" id="TIGR02833">
    <property type="entry name" value="spore_III_AB"/>
    <property type="match status" value="1"/>
</dbReference>
<dbReference type="STRING" id="370438.PTH_1167"/>
<name>A5D344_PELTS</name>
<proteinExistence type="predicted"/>
<organism evidence="2 3">
    <name type="scientific">Pelotomaculum thermopropionicum (strain DSM 13744 / JCM 10971 / SI)</name>
    <dbReference type="NCBI Taxonomy" id="370438"/>
    <lineage>
        <taxon>Bacteria</taxon>
        <taxon>Bacillati</taxon>
        <taxon>Bacillota</taxon>
        <taxon>Clostridia</taxon>
        <taxon>Eubacteriales</taxon>
        <taxon>Desulfotomaculaceae</taxon>
        <taxon>Pelotomaculum</taxon>
    </lineage>
</organism>
<gene>
    <name evidence="2" type="ordered locus">PTH_1167</name>
</gene>
<dbReference type="Proteomes" id="UP000006556">
    <property type="component" value="Chromosome"/>
</dbReference>
<reference evidence="3" key="1">
    <citation type="journal article" date="2008" name="Genome Res.">
        <title>The genome of Pelotomaculum thermopropionicum reveals niche-associated evolution in anaerobic microbiota.</title>
        <authorList>
            <person name="Kosaka T."/>
            <person name="Kato S."/>
            <person name="Shimoyama T."/>
            <person name="Ishii S."/>
            <person name="Abe T."/>
            <person name="Watanabe K."/>
        </authorList>
    </citation>
    <scope>NUCLEOTIDE SEQUENCE [LARGE SCALE GENOMIC DNA]</scope>
    <source>
        <strain evidence="3">DSM 13744 / JCM 10971 / SI</strain>
    </source>
</reference>
<dbReference type="InterPro" id="IPR014198">
    <property type="entry name" value="Spore_III_AB"/>
</dbReference>
<keyword evidence="3" id="KW-1185">Reference proteome</keyword>